<dbReference type="EMBL" id="CM022213">
    <property type="protein sequence ID" value="KAF6994462.1"/>
    <property type="molecule type" value="Genomic_DNA"/>
</dbReference>
<sequence>MAQLQPQQRVYQAWKGNN</sequence>
<gene>
    <name evidence="1" type="ORF">CFC21_011157</name>
</gene>
<reference evidence="1" key="2">
    <citation type="submission" date="2020-03" db="EMBL/GenBank/DDBJ databases">
        <title>The second near-complete assembly of the hexaploid bread wheat (Triticum aestivum) genome.</title>
        <authorList>
            <person name="Zimin A.V."/>
            <person name="Puiu D."/>
            <person name="Shumante A."/>
            <person name="Alonge M."/>
            <person name="Salzberg S.L."/>
        </authorList>
    </citation>
    <scope>NUCLEOTIDE SEQUENCE</scope>
    <source>
        <tissue evidence="1">Leaf</tissue>
    </source>
</reference>
<accession>A0A9R1DME5</accession>
<name>A0A9R1DME5_WHEAT</name>
<dbReference type="Proteomes" id="UP000815260">
    <property type="component" value="Chromosome 1D"/>
</dbReference>
<feature type="non-terminal residue" evidence="1">
    <location>
        <position position="18"/>
    </location>
</feature>
<reference evidence="1" key="1">
    <citation type="journal article" date="2017" name="Gigascience">
        <title>The first near-complete assembly of the hexaploid bread wheat genome, Triticum aestivum.</title>
        <authorList>
            <person name="Zimin A.V."/>
            <person name="Puiu D."/>
            <person name="Hall R."/>
            <person name="Kingan S."/>
            <person name="Clavijo B.J."/>
            <person name="Salzberg S.L."/>
        </authorList>
    </citation>
    <scope>NUCLEOTIDE SEQUENCE</scope>
    <source>
        <tissue evidence="1">Leaf</tissue>
    </source>
</reference>
<protein>
    <submittedName>
        <fullName evidence="1">Uncharacterized protein</fullName>
    </submittedName>
</protein>
<organism evidence="1">
    <name type="scientific">Triticum aestivum</name>
    <name type="common">Wheat</name>
    <dbReference type="NCBI Taxonomy" id="4565"/>
    <lineage>
        <taxon>Eukaryota</taxon>
        <taxon>Viridiplantae</taxon>
        <taxon>Streptophyta</taxon>
        <taxon>Embryophyta</taxon>
        <taxon>Tracheophyta</taxon>
        <taxon>Spermatophyta</taxon>
        <taxon>Magnoliopsida</taxon>
        <taxon>Liliopsida</taxon>
        <taxon>Poales</taxon>
        <taxon>Poaceae</taxon>
        <taxon>BOP clade</taxon>
        <taxon>Pooideae</taxon>
        <taxon>Triticodae</taxon>
        <taxon>Triticeae</taxon>
        <taxon>Triticinae</taxon>
        <taxon>Triticum</taxon>
    </lineage>
</organism>
<evidence type="ECO:0000313" key="1">
    <source>
        <dbReference type="EMBL" id="KAF6994462.1"/>
    </source>
</evidence>
<comment type="caution">
    <text evidence="1">The sequence shown here is derived from an EMBL/GenBank/DDBJ whole genome shotgun (WGS) entry which is preliminary data.</text>
</comment>
<dbReference type="AlphaFoldDB" id="A0A9R1DME5"/>
<proteinExistence type="predicted"/>